<dbReference type="Proteomes" id="UP000886653">
    <property type="component" value="Unassembled WGS sequence"/>
</dbReference>
<evidence type="ECO:0000313" key="11">
    <source>
        <dbReference type="EMBL" id="KAG0150854.1"/>
    </source>
</evidence>
<dbReference type="InterPro" id="IPR039853">
    <property type="entry name" value="Pinin"/>
</dbReference>
<feature type="region of interest" description="Disordered" evidence="9">
    <location>
        <begin position="253"/>
        <end position="310"/>
    </location>
</feature>
<feature type="region of interest" description="Disordered" evidence="9">
    <location>
        <begin position="1"/>
        <end position="60"/>
    </location>
</feature>
<dbReference type="GO" id="GO:0006397">
    <property type="term" value="P:mRNA processing"/>
    <property type="evidence" value="ECO:0007669"/>
    <property type="project" value="UniProtKB-KW"/>
</dbReference>
<gene>
    <name evidence="11" type="ORF">CROQUDRAFT_668212</name>
</gene>
<accession>A0A9P6NRV8</accession>
<dbReference type="AlphaFoldDB" id="A0A9P6NRV8"/>
<protein>
    <recommendedName>
        <fullName evidence="10">Pinin/SDK/MemA protein domain-containing protein</fullName>
    </recommendedName>
</protein>
<evidence type="ECO:0000313" key="12">
    <source>
        <dbReference type="Proteomes" id="UP000886653"/>
    </source>
</evidence>
<dbReference type="InterPro" id="IPR006786">
    <property type="entry name" value="Pinin_SDK_MemA"/>
</dbReference>
<sequence length="310" mass="35179">MGSEDELLAAEAEFQAQTPPPAETDRQTERAQKQDEMHIDHAEAEAAGEQPRKKLKLTEADKKRSVRMFGALMGTLSKFQDETSKTRQTEAAQRRAAVENRLQAKLKTESEALHQLRECELEEKNLKNSVWRKTEELAHLSEFKLIHFANKLAFSNYLCTSSANVTDTDRNNPPVPPHDPAGYQGKHLYWLPNKLLPEQKELIENQRRSAREAVEEEQARWLEEKANKQNELEQLCITRDTRLAEIEANKAKSRLAASSATAEIPATEEPSTPVGRSSSENQMRVDSEIRAETPEAVASEMERDEDAVEY</sequence>
<keyword evidence="3" id="KW-0507">mRNA processing</keyword>
<name>A0A9P6NRV8_9BASI</name>
<evidence type="ECO:0000256" key="7">
    <source>
        <dbReference type="ARBA" id="ARBA00023242"/>
    </source>
</evidence>
<dbReference type="Pfam" id="PF04696">
    <property type="entry name" value="Pinin_SDK_memA"/>
    <property type="match status" value="1"/>
</dbReference>
<dbReference type="GO" id="GO:0071013">
    <property type="term" value="C:catalytic step 2 spliceosome"/>
    <property type="evidence" value="ECO:0007669"/>
    <property type="project" value="TreeGrafter"/>
</dbReference>
<keyword evidence="5" id="KW-0804">Transcription</keyword>
<evidence type="ECO:0000256" key="1">
    <source>
        <dbReference type="ARBA" id="ARBA00004123"/>
    </source>
</evidence>
<evidence type="ECO:0000256" key="6">
    <source>
        <dbReference type="ARBA" id="ARBA00023187"/>
    </source>
</evidence>
<dbReference type="OrthoDB" id="330772at2759"/>
<keyword evidence="8" id="KW-0175">Coiled coil</keyword>
<keyword evidence="12" id="KW-1185">Reference proteome</keyword>
<comment type="subcellular location">
    <subcellularLocation>
        <location evidence="1">Nucleus</location>
    </subcellularLocation>
</comment>
<keyword evidence="4" id="KW-0805">Transcription regulation</keyword>
<feature type="coiled-coil region" evidence="8">
    <location>
        <begin position="200"/>
        <end position="231"/>
    </location>
</feature>
<feature type="domain" description="Pinin/SDK/MemA protein" evidence="10">
    <location>
        <begin position="60"/>
        <end position="162"/>
    </location>
</feature>
<dbReference type="PANTHER" id="PTHR12707:SF0">
    <property type="entry name" value="PININ"/>
    <property type="match status" value="1"/>
</dbReference>
<reference evidence="11" key="1">
    <citation type="submission" date="2013-11" db="EMBL/GenBank/DDBJ databases">
        <title>Genome sequence of the fusiform rust pathogen reveals effectors for host alternation and coevolution with pine.</title>
        <authorList>
            <consortium name="DOE Joint Genome Institute"/>
            <person name="Smith K."/>
            <person name="Pendleton A."/>
            <person name="Kubisiak T."/>
            <person name="Anderson C."/>
            <person name="Salamov A."/>
            <person name="Aerts A."/>
            <person name="Riley R."/>
            <person name="Clum A."/>
            <person name="Lindquist E."/>
            <person name="Ence D."/>
            <person name="Campbell M."/>
            <person name="Kronenberg Z."/>
            <person name="Feau N."/>
            <person name="Dhillon B."/>
            <person name="Hamelin R."/>
            <person name="Burleigh J."/>
            <person name="Smith J."/>
            <person name="Yandell M."/>
            <person name="Nelson C."/>
            <person name="Grigoriev I."/>
            <person name="Davis J."/>
        </authorList>
    </citation>
    <scope>NUCLEOTIDE SEQUENCE</scope>
    <source>
        <strain evidence="11">G11</strain>
    </source>
</reference>
<evidence type="ECO:0000256" key="2">
    <source>
        <dbReference type="ARBA" id="ARBA00010386"/>
    </source>
</evidence>
<evidence type="ECO:0000256" key="4">
    <source>
        <dbReference type="ARBA" id="ARBA00023015"/>
    </source>
</evidence>
<dbReference type="PANTHER" id="PTHR12707">
    <property type="entry name" value="PINN"/>
    <property type="match status" value="1"/>
</dbReference>
<feature type="compositionally biased region" description="Basic and acidic residues" evidence="9">
    <location>
        <begin position="23"/>
        <end position="60"/>
    </location>
</feature>
<evidence type="ECO:0000256" key="8">
    <source>
        <dbReference type="SAM" id="Coils"/>
    </source>
</evidence>
<comment type="similarity">
    <text evidence="2">Belongs to the pinin family.</text>
</comment>
<evidence type="ECO:0000256" key="5">
    <source>
        <dbReference type="ARBA" id="ARBA00023163"/>
    </source>
</evidence>
<dbReference type="EMBL" id="MU167216">
    <property type="protein sequence ID" value="KAG0150854.1"/>
    <property type="molecule type" value="Genomic_DNA"/>
</dbReference>
<evidence type="ECO:0000259" key="10">
    <source>
        <dbReference type="Pfam" id="PF04696"/>
    </source>
</evidence>
<evidence type="ECO:0000256" key="9">
    <source>
        <dbReference type="SAM" id="MobiDB-lite"/>
    </source>
</evidence>
<feature type="compositionally biased region" description="Basic and acidic residues" evidence="9">
    <location>
        <begin position="283"/>
        <end position="293"/>
    </location>
</feature>
<keyword evidence="7" id="KW-0539">Nucleus</keyword>
<evidence type="ECO:0000256" key="3">
    <source>
        <dbReference type="ARBA" id="ARBA00022664"/>
    </source>
</evidence>
<keyword evidence="6" id="KW-0508">mRNA splicing</keyword>
<proteinExistence type="inferred from homology"/>
<comment type="caution">
    <text evidence="11">The sequence shown here is derived from an EMBL/GenBank/DDBJ whole genome shotgun (WGS) entry which is preliminary data.</text>
</comment>
<dbReference type="GO" id="GO:0008380">
    <property type="term" value="P:RNA splicing"/>
    <property type="evidence" value="ECO:0007669"/>
    <property type="project" value="UniProtKB-KW"/>
</dbReference>
<organism evidence="11 12">
    <name type="scientific">Cronartium quercuum f. sp. fusiforme G11</name>
    <dbReference type="NCBI Taxonomy" id="708437"/>
    <lineage>
        <taxon>Eukaryota</taxon>
        <taxon>Fungi</taxon>
        <taxon>Dikarya</taxon>
        <taxon>Basidiomycota</taxon>
        <taxon>Pucciniomycotina</taxon>
        <taxon>Pucciniomycetes</taxon>
        <taxon>Pucciniales</taxon>
        <taxon>Coleosporiaceae</taxon>
        <taxon>Cronartium</taxon>
    </lineage>
</organism>